<feature type="region of interest" description="Disordered" evidence="1">
    <location>
        <begin position="269"/>
        <end position="446"/>
    </location>
</feature>
<feature type="compositionally biased region" description="Low complexity" evidence="1">
    <location>
        <begin position="368"/>
        <end position="379"/>
    </location>
</feature>
<feature type="region of interest" description="Disordered" evidence="1">
    <location>
        <begin position="43"/>
        <end position="71"/>
    </location>
</feature>
<proteinExistence type="predicted"/>
<name>A0A816Q5N3_9BILA</name>
<evidence type="ECO:0000313" key="4">
    <source>
        <dbReference type="EMBL" id="CAF3956378.1"/>
    </source>
</evidence>
<dbReference type="EMBL" id="CAJNRG010003335">
    <property type="protein sequence ID" value="CAF2056308.1"/>
    <property type="molecule type" value="Genomic_DNA"/>
</dbReference>
<dbReference type="EMBL" id="CAJOBF010002344">
    <property type="protein sequence ID" value="CAF4027870.1"/>
    <property type="molecule type" value="Genomic_DNA"/>
</dbReference>
<dbReference type="EMBL" id="CAJOBG010001759">
    <property type="protein sequence ID" value="CAF3956378.1"/>
    <property type="molecule type" value="Genomic_DNA"/>
</dbReference>
<keyword evidence="6" id="KW-1185">Reference proteome</keyword>
<feature type="compositionally biased region" description="Polar residues" evidence="1">
    <location>
        <begin position="395"/>
        <end position="408"/>
    </location>
</feature>
<organism evidence="3 7">
    <name type="scientific">Rotaria magnacalcarata</name>
    <dbReference type="NCBI Taxonomy" id="392030"/>
    <lineage>
        <taxon>Eukaryota</taxon>
        <taxon>Metazoa</taxon>
        <taxon>Spiralia</taxon>
        <taxon>Gnathifera</taxon>
        <taxon>Rotifera</taxon>
        <taxon>Eurotatoria</taxon>
        <taxon>Bdelloidea</taxon>
        <taxon>Philodinida</taxon>
        <taxon>Philodinidae</taxon>
        <taxon>Rotaria</taxon>
    </lineage>
</organism>
<evidence type="ECO:0000313" key="2">
    <source>
        <dbReference type="EMBL" id="CAF1997102.1"/>
    </source>
</evidence>
<dbReference type="Proteomes" id="UP000663866">
    <property type="component" value="Unassembled WGS sequence"/>
</dbReference>
<dbReference type="Proteomes" id="UP000663887">
    <property type="component" value="Unassembled WGS sequence"/>
</dbReference>
<evidence type="ECO:0000313" key="5">
    <source>
        <dbReference type="EMBL" id="CAF4027870.1"/>
    </source>
</evidence>
<evidence type="ECO:0000313" key="3">
    <source>
        <dbReference type="EMBL" id="CAF2056308.1"/>
    </source>
</evidence>
<feature type="compositionally biased region" description="Polar residues" evidence="1">
    <location>
        <begin position="299"/>
        <end position="314"/>
    </location>
</feature>
<dbReference type="Proteomes" id="UP000663842">
    <property type="component" value="Unassembled WGS sequence"/>
</dbReference>
<sequence length="511" mass="59698">MTNNLKKDHLKTLDLPQINGKSNFYMNHDDDDDDQDIYISERSSMSSSNDMNTTSSQNVKRLPTPTPTPTSLLSLTQKQSYNLRYHCNEFPDSIMPTIAQYKLLRKEEKKRKNTPPKGPPPGQTVVASFSETKSPELKEEYCPYRCYYRVKNPDWTMTHRQASDAQLLMNDSLDSSQYAQQPVLMTSPIKPKQQPRKSRANGVSTLKTNQDKQRHDQSEKASPTSSYLTFNENLENPHYHHHHHHYQQQHQQQHIGLENSDNDEYREQLPKRTTPMQRRKLKIEHDSNDHYVPMHPNKSPRTSNNLIITSNSLTKRSKNQSKMPEKSPVNADTEENSRHRPTKPHHHHYPSPSPPPHPHHHHHQNLVQSHISPSIPSQQNYQHHQHLHIRRRPPSGSNVTSEMSTVDSTVKKSDRPTYFQQPRDSFHSPATPVYNQSSYLPPIIRDNHHHHHQKTNTTRFPTEYYGTIARQTQSKDWEESIEIPKVYKNDPQTRFYDRYLNTVVDKRLAAN</sequence>
<reference evidence="3" key="1">
    <citation type="submission" date="2021-02" db="EMBL/GenBank/DDBJ databases">
        <authorList>
            <person name="Nowell W R."/>
        </authorList>
    </citation>
    <scope>NUCLEOTIDE SEQUENCE</scope>
</reference>
<dbReference type="Proteomes" id="UP000663856">
    <property type="component" value="Unassembled WGS sequence"/>
</dbReference>
<comment type="caution">
    <text evidence="3">The sequence shown here is derived from an EMBL/GenBank/DDBJ whole genome shotgun (WGS) entry which is preliminary data.</text>
</comment>
<feature type="region of interest" description="Disordered" evidence="1">
    <location>
        <begin position="108"/>
        <end position="127"/>
    </location>
</feature>
<dbReference type="AlphaFoldDB" id="A0A816Q5N3"/>
<feature type="compositionally biased region" description="Basic residues" evidence="1">
    <location>
        <begin position="383"/>
        <end position="393"/>
    </location>
</feature>
<evidence type="ECO:0000313" key="7">
    <source>
        <dbReference type="Proteomes" id="UP000663887"/>
    </source>
</evidence>
<gene>
    <name evidence="4" type="ORF">OVN521_LOCUS12538</name>
    <name evidence="5" type="ORF">UXM345_LOCUS17794</name>
    <name evidence="2" type="ORF">WKI299_LOCUS4566</name>
    <name evidence="3" type="ORF">XDN619_LOCUS9748</name>
</gene>
<dbReference type="EMBL" id="CAJNRF010001162">
    <property type="protein sequence ID" value="CAF1997102.1"/>
    <property type="molecule type" value="Genomic_DNA"/>
</dbReference>
<feature type="compositionally biased region" description="Low complexity" evidence="1">
    <location>
        <begin position="43"/>
        <end position="56"/>
    </location>
</feature>
<evidence type="ECO:0000256" key="1">
    <source>
        <dbReference type="SAM" id="MobiDB-lite"/>
    </source>
</evidence>
<feature type="region of interest" description="Disordered" evidence="1">
    <location>
        <begin position="186"/>
        <end position="226"/>
    </location>
</feature>
<feature type="compositionally biased region" description="Basic and acidic residues" evidence="1">
    <location>
        <begin position="209"/>
        <end position="219"/>
    </location>
</feature>
<protein>
    <submittedName>
        <fullName evidence="3">Uncharacterized protein</fullName>
    </submittedName>
</protein>
<accession>A0A816Q5N3</accession>
<feature type="compositionally biased region" description="Basic residues" evidence="1">
    <location>
        <begin position="339"/>
        <end position="349"/>
    </location>
</feature>
<evidence type="ECO:0000313" key="6">
    <source>
        <dbReference type="Proteomes" id="UP000663866"/>
    </source>
</evidence>